<keyword evidence="3" id="KW-1185">Reference proteome</keyword>
<feature type="compositionally biased region" description="Basic and acidic residues" evidence="1">
    <location>
        <begin position="41"/>
        <end position="56"/>
    </location>
</feature>
<comment type="caution">
    <text evidence="2">The sequence shown here is derived from an EMBL/GenBank/DDBJ whole genome shotgun (WGS) entry which is preliminary data.</text>
</comment>
<dbReference type="AlphaFoldDB" id="A0A934QZ68"/>
<gene>
    <name evidence="2" type="ORF">JHE00_32675</name>
</gene>
<feature type="region of interest" description="Disordered" evidence="1">
    <location>
        <begin position="30"/>
        <end position="56"/>
    </location>
</feature>
<reference evidence="2" key="1">
    <citation type="submission" date="2020-12" db="EMBL/GenBank/DDBJ databases">
        <title>Prauserella sp. ASG 168, a novel actinomycete isolated from cave rock.</title>
        <authorList>
            <person name="Suriyachadkun C."/>
        </authorList>
    </citation>
    <scope>NUCLEOTIDE SEQUENCE</scope>
    <source>
        <strain evidence="2">ASG 168</strain>
    </source>
</reference>
<evidence type="ECO:0000313" key="2">
    <source>
        <dbReference type="EMBL" id="MBK1789111.1"/>
    </source>
</evidence>
<dbReference type="Proteomes" id="UP000635245">
    <property type="component" value="Unassembled WGS sequence"/>
</dbReference>
<organism evidence="2 3">
    <name type="scientific">Prauserella cavernicola</name>
    <dbReference type="NCBI Taxonomy" id="2800127"/>
    <lineage>
        <taxon>Bacteria</taxon>
        <taxon>Bacillati</taxon>
        <taxon>Actinomycetota</taxon>
        <taxon>Actinomycetes</taxon>
        <taxon>Pseudonocardiales</taxon>
        <taxon>Pseudonocardiaceae</taxon>
        <taxon>Prauserella</taxon>
    </lineage>
</organism>
<evidence type="ECO:0000313" key="3">
    <source>
        <dbReference type="Proteomes" id="UP000635245"/>
    </source>
</evidence>
<protein>
    <submittedName>
        <fullName evidence="2">Uncharacterized protein</fullName>
    </submittedName>
</protein>
<dbReference type="EMBL" id="JAENJH010000013">
    <property type="protein sequence ID" value="MBK1789111.1"/>
    <property type="molecule type" value="Genomic_DNA"/>
</dbReference>
<sequence length="56" mass="6418">MAHRTRSTLRHYGQRKRARRVMGLALRHSYGKTGDHWGPASRDDSSEPDRARDEGA</sequence>
<name>A0A934QZ68_9PSEU</name>
<dbReference type="RefSeq" id="WP_200325702.1">
    <property type="nucleotide sequence ID" value="NZ_JAENJH010000013.1"/>
</dbReference>
<proteinExistence type="predicted"/>
<accession>A0A934QZ68</accession>
<evidence type="ECO:0000256" key="1">
    <source>
        <dbReference type="SAM" id="MobiDB-lite"/>
    </source>
</evidence>